<feature type="domain" description="Mur ligase C-terminal" evidence="13">
    <location>
        <begin position="309"/>
        <end position="426"/>
    </location>
</feature>
<evidence type="ECO:0000313" key="15">
    <source>
        <dbReference type="EMBL" id="MBF5055286.1"/>
    </source>
</evidence>
<keyword evidence="4 10" id="KW-0547">Nucleotide-binding</keyword>
<feature type="domain" description="Mur ligase central" evidence="14">
    <location>
        <begin position="103"/>
        <end position="287"/>
    </location>
</feature>
<reference evidence="15 16" key="1">
    <citation type="submission" date="2012-09" db="EMBL/GenBank/DDBJ databases">
        <title>Genome Sequence of alkane-degrading Bacterium Alcanivorax sp. 521-1.</title>
        <authorList>
            <person name="Lai Q."/>
            <person name="Shao Z."/>
        </authorList>
    </citation>
    <scope>NUCLEOTIDE SEQUENCE [LARGE SCALE GENOMIC DNA]</scope>
    <source>
        <strain evidence="15 16">521-1</strain>
    </source>
</reference>
<keyword evidence="7 10" id="KW-0573">Peptidoglycan synthesis</keyword>
<proteinExistence type="inferred from homology"/>
<dbReference type="InterPro" id="IPR036615">
    <property type="entry name" value="Mur_ligase_C_dom_sf"/>
</dbReference>
<comment type="similarity">
    <text evidence="10">Belongs to the MurCDEF family. MurF subfamily.</text>
</comment>
<dbReference type="InterPro" id="IPR005863">
    <property type="entry name" value="UDP-N-AcMur_synth"/>
</dbReference>
<dbReference type="Gene3D" id="3.40.1390.10">
    <property type="entry name" value="MurE/MurF, N-terminal domain"/>
    <property type="match status" value="1"/>
</dbReference>
<comment type="subcellular location">
    <subcellularLocation>
        <location evidence="10 11">Cytoplasm</location>
    </subcellularLocation>
</comment>
<evidence type="ECO:0000259" key="13">
    <source>
        <dbReference type="Pfam" id="PF02875"/>
    </source>
</evidence>
<dbReference type="InterPro" id="IPR000713">
    <property type="entry name" value="Mur_ligase_N"/>
</dbReference>
<dbReference type="Pfam" id="PF08245">
    <property type="entry name" value="Mur_ligase_M"/>
    <property type="match status" value="1"/>
</dbReference>
<comment type="caution">
    <text evidence="15">The sequence shown here is derived from an EMBL/GenBank/DDBJ whole genome shotgun (WGS) entry which is preliminary data.</text>
</comment>
<dbReference type="HAMAP" id="MF_02019">
    <property type="entry name" value="MurF"/>
    <property type="match status" value="1"/>
</dbReference>
<dbReference type="SUPFAM" id="SSF53623">
    <property type="entry name" value="MurD-like peptide ligases, catalytic domain"/>
    <property type="match status" value="1"/>
</dbReference>
<dbReference type="NCBIfam" id="TIGR01143">
    <property type="entry name" value="murF"/>
    <property type="match status" value="1"/>
</dbReference>
<dbReference type="InterPro" id="IPR035911">
    <property type="entry name" value="MurE/MurF_N"/>
</dbReference>
<dbReference type="Pfam" id="PF01225">
    <property type="entry name" value="Mur_ligase"/>
    <property type="match status" value="1"/>
</dbReference>
<dbReference type="Gene3D" id="3.90.190.20">
    <property type="entry name" value="Mur ligase, C-terminal domain"/>
    <property type="match status" value="1"/>
</dbReference>
<dbReference type="Gene3D" id="3.40.1190.10">
    <property type="entry name" value="Mur-like, catalytic domain"/>
    <property type="match status" value="1"/>
</dbReference>
<evidence type="ECO:0000256" key="10">
    <source>
        <dbReference type="HAMAP-Rule" id="MF_02019"/>
    </source>
</evidence>
<keyword evidence="16" id="KW-1185">Reference proteome</keyword>
<dbReference type="InterPro" id="IPR036565">
    <property type="entry name" value="Mur-like_cat_sf"/>
</dbReference>
<evidence type="ECO:0000256" key="8">
    <source>
        <dbReference type="ARBA" id="ARBA00023306"/>
    </source>
</evidence>
<comment type="caution">
    <text evidence="10">Lacks conserved residue(s) required for the propagation of feature annotation.</text>
</comment>
<evidence type="ECO:0000259" key="14">
    <source>
        <dbReference type="Pfam" id="PF08245"/>
    </source>
</evidence>
<dbReference type="GO" id="GO:0016874">
    <property type="term" value="F:ligase activity"/>
    <property type="evidence" value="ECO:0007669"/>
    <property type="project" value="UniProtKB-KW"/>
</dbReference>
<evidence type="ECO:0000256" key="9">
    <source>
        <dbReference type="ARBA" id="ARBA00023316"/>
    </source>
</evidence>
<dbReference type="PANTHER" id="PTHR43024:SF1">
    <property type="entry name" value="UDP-N-ACETYLMURAMOYL-TRIPEPTIDE--D-ALANYL-D-ALANINE LIGASE"/>
    <property type="match status" value="1"/>
</dbReference>
<accession>A0ABS0AMD0</accession>
<dbReference type="Proteomes" id="UP000662703">
    <property type="component" value="Unassembled WGS sequence"/>
</dbReference>
<dbReference type="Pfam" id="PF02875">
    <property type="entry name" value="Mur_ligase_C"/>
    <property type="match status" value="1"/>
</dbReference>
<evidence type="ECO:0000256" key="5">
    <source>
        <dbReference type="ARBA" id="ARBA00022840"/>
    </source>
</evidence>
<dbReference type="InterPro" id="IPR013221">
    <property type="entry name" value="Mur_ligase_cen"/>
</dbReference>
<evidence type="ECO:0000256" key="6">
    <source>
        <dbReference type="ARBA" id="ARBA00022960"/>
    </source>
</evidence>
<evidence type="ECO:0000256" key="2">
    <source>
        <dbReference type="ARBA" id="ARBA00022598"/>
    </source>
</evidence>
<keyword evidence="6 10" id="KW-0133">Cell shape</keyword>
<dbReference type="RefSeq" id="WP_194864115.1">
    <property type="nucleotide sequence ID" value="NZ_ARXX01000005.1"/>
</dbReference>
<keyword evidence="9 10" id="KW-0961">Cell wall biogenesis/degradation</keyword>
<dbReference type="InterPro" id="IPR004101">
    <property type="entry name" value="Mur_ligase_C"/>
</dbReference>
<gene>
    <name evidence="10" type="primary">murF</name>
    <name evidence="15" type="ORF">Y5W_00580</name>
</gene>
<keyword evidence="5 10" id="KW-0067">ATP-binding</keyword>
<protein>
    <recommendedName>
        <fullName evidence="10 11">UDP-N-acetylmuramoyl-tripeptide--D-alanyl-D-alanine ligase</fullName>
        <ecNumber evidence="10 11">6.3.2.10</ecNumber>
    </recommendedName>
    <alternativeName>
        <fullName evidence="10">D-alanyl-D-alanine-adding enzyme</fullName>
    </alternativeName>
</protein>
<dbReference type="EC" id="6.3.2.10" evidence="10 11"/>
<feature type="domain" description="Mur ligase N-terminal catalytic" evidence="12">
    <location>
        <begin position="21"/>
        <end position="91"/>
    </location>
</feature>
<keyword evidence="1 10" id="KW-0963">Cytoplasm</keyword>
<organism evidence="15 16">
    <name type="scientific">Alloalcanivorax profundimaris</name>
    <dbReference type="NCBI Taxonomy" id="2735259"/>
    <lineage>
        <taxon>Bacteria</taxon>
        <taxon>Pseudomonadati</taxon>
        <taxon>Pseudomonadota</taxon>
        <taxon>Gammaproteobacteria</taxon>
        <taxon>Oceanospirillales</taxon>
        <taxon>Alcanivoracaceae</taxon>
        <taxon>Alloalcanivorax</taxon>
    </lineage>
</organism>
<sequence>MMRLSEIRDWTGGELRGVDQTITSVSTDTRALGEGSLFVALRGDRFDGHDFLAAAREAGARAALVERDQDVLESQVRVADTRQALGRLAAGHAARFPIPRVAVTGNAGKTTVKEMIAALLGEGTLATRGNLNNDIGVPLTLLRLGADHRRAVIELGANAPGEIAWTVSLVKPDVVLVTNVTGAHLEGFGSMDGIARAKAEIFTGCAEGATAIINNDDSYADFFAEQAREQGLTLCRVGGTDGDLRADFACLDDAGADFLLQPMGVRVRLPLVGAHQVGNALLALAAVQALGVDLAEAAPRLNTLKPVPGRMNVIARDRGTLVDDTYNANPGSVRAAIAWLADRPAPRALVLGAMGELGPDAETLIGELGEDAKQAGIETLITLPGAHAAAEAFGDGARPVDNHDQAARDAEGILAAGGTVLVKGSRFARMEQVVQRLTNEGEKH</sequence>
<dbReference type="PANTHER" id="PTHR43024">
    <property type="entry name" value="UDP-N-ACETYLMURAMOYL-TRIPEPTIDE--D-ALANYL-D-ALANINE LIGASE"/>
    <property type="match status" value="1"/>
</dbReference>
<evidence type="ECO:0000256" key="3">
    <source>
        <dbReference type="ARBA" id="ARBA00022618"/>
    </source>
</evidence>
<evidence type="ECO:0000259" key="12">
    <source>
        <dbReference type="Pfam" id="PF01225"/>
    </source>
</evidence>
<dbReference type="InterPro" id="IPR051046">
    <property type="entry name" value="MurCDEF_CellWall_CoF430Synth"/>
</dbReference>
<keyword evidence="2 10" id="KW-0436">Ligase</keyword>
<evidence type="ECO:0000256" key="1">
    <source>
        <dbReference type="ARBA" id="ARBA00022490"/>
    </source>
</evidence>
<evidence type="ECO:0000256" key="7">
    <source>
        <dbReference type="ARBA" id="ARBA00022984"/>
    </source>
</evidence>
<comment type="pathway">
    <text evidence="10 11">Cell wall biogenesis; peptidoglycan biosynthesis.</text>
</comment>
<comment type="catalytic activity">
    <reaction evidence="10 11">
        <text>D-alanyl-D-alanine + UDP-N-acetyl-alpha-D-muramoyl-L-alanyl-gamma-D-glutamyl-meso-2,6-diaminopimelate + ATP = UDP-N-acetyl-alpha-D-muramoyl-L-alanyl-gamma-D-glutamyl-meso-2,6-diaminopimeloyl-D-alanyl-D-alanine + ADP + phosphate + H(+)</text>
        <dbReference type="Rhea" id="RHEA:28374"/>
        <dbReference type="ChEBI" id="CHEBI:15378"/>
        <dbReference type="ChEBI" id="CHEBI:30616"/>
        <dbReference type="ChEBI" id="CHEBI:43474"/>
        <dbReference type="ChEBI" id="CHEBI:57822"/>
        <dbReference type="ChEBI" id="CHEBI:61386"/>
        <dbReference type="ChEBI" id="CHEBI:83905"/>
        <dbReference type="ChEBI" id="CHEBI:456216"/>
        <dbReference type="EC" id="6.3.2.10"/>
    </reaction>
</comment>
<evidence type="ECO:0000256" key="4">
    <source>
        <dbReference type="ARBA" id="ARBA00022741"/>
    </source>
</evidence>
<comment type="function">
    <text evidence="10 11">Involved in cell wall formation. Catalyzes the final step in the synthesis of UDP-N-acetylmuramoyl-pentapeptide, the precursor of murein.</text>
</comment>
<evidence type="ECO:0000256" key="11">
    <source>
        <dbReference type="RuleBase" id="RU004136"/>
    </source>
</evidence>
<keyword evidence="3 10" id="KW-0132">Cell division</keyword>
<evidence type="ECO:0000313" key="16">
    <source>
        <dbReference type="Proteomes" id="UP000662703"/>
    </source>
</evidence>
<keyword evidence="8 10" id="KW-0131">Cell cycle</keyword>
<dbReference type="EMBL" id="ARXX01000005">
    <property type="protein sequence ID" value="MBF5055286.1"/>
    <property type="molecule type" value="Genomic_DNA"/>
</dbReference>
<name>A0ABS0AMD0_9GAMM</name>
<dbReference type="SUPFAM" id="SSF53244">
    <property type="entry name" value="MurD-like peptide ligases, peptide-binding domain"/>
    <property type="match status" value="1"/>
</dbReference>
<dbReference type="SUPFAM" id="SSF63418">
    <property type="entry name" value="MurE/MurF N-terminal domain"/>
    <property type="match status" value="1"/>
</dbReference>